<dbReference type="Proteomes" id="UP000011747">
    <property type="component" value="Unassembled WGS sequence"/>
</dbReference>
<accession>G9QHQ0</accession>
<sequence>MPHVKKRKPIMYDVVVGQAPRKKKKAQCMIKQLVSCVILEKDLIFY</sequence>
<comment type="caution">
    <text evidence="1">The sequence shown here is derived from an EMBL/GenBank/DDBJ whole genome shotgun (WGS) entry which is preliminary data.</text>
</comment>
<dbReference type="EMBL" id="ACWF01000018">
    <property type="protein sequence ID" value="EHL79323.1"/>
    <property type="molecule type" value="Genomic_DNA"/>
</dbReference>
<dbReference type="HOGENOM" id="CLU_3180373_0_0_9"/>
<organism evidence="1 2">
    <name type="scientific">Bacillus smithii 7_3_47FAA</name>
    <dbReference type="NCBI Taxonomy" id="665952"/>
    <lineage>
        <taxon>Bacteria</taxon>
        <taxon>Bacillati</taxon>
        <taxon>Bacillota</taxon>
        <taxon>Bacilli</taxon>
        <taxon>Bacillales</taxon>
        <taxon>Bacillaceae</taxon>
        <taxon>Bacillus</taxon>
    </lineage>
</organism>
<dbReference type="AlphaFoldDB" id="G9QHQ0"/>
<reference evidence="1 2" key="1">
    <citation type="submission" date="2011-09" db="EMBL/GenBank/DDBJ databases">
        <title>The Genome Sequence of Bacillus smithii 7_3_47FAA.</title>
        <authorList>
            <consortium name="The Broad Institute Genome Sequencing Platform"/>
            <person name="Earl A."/>
            <person name="Ward D."/>
            <person name="Feldgarden M."/>
            <person name="Gevers D."/>
            <person name="Daigneault M."/>
            <person name="Strauss J."/>
            <person name="Allen-Vercoe E."/>
            <person name="Young S.K."/>
            <person name="Zeng Q."/>
            <person name="Gargeya S."/>
            <person name="Fitzgerald M."/>
            <person name="Haas B."/>
            <person name="Abouelleil A."/>
            <person name="Alvarado L."/>
            <person name="Arachchi H.M."/>
            <person name="Berlin A."/>
            <person name="Brown A."/>
            <person name="Chapman S.B."/>
            <person name="Chen Z."/>
            <person name="Dunbar C."/>
            <person name="Freedman E."/>
            <person name="Gearin G."/>
            <person name="Goldberg J."/>
            <person name="Griggs A."/>
            <person name="Gujja S."/>
            <person name="Heiman D."/>
            <person name="Howarth C."/>
            <person name="Larson L."/>
            <person name="Lui A."/>
            <person name="MacDonald P.J.P."/>
            <person name="Montmayeur A."/>
            <person name="Murphy C."/>
            <person name="Neiman D."/>
            <person name="Pearson M."/>
            <person name="Priest M."/>
            <person name="Roberts A."/>
            <person name="Saif S."/>
            <person name="Shea T."/>
            <person name="Shenoy N."/>
            <person name="Sisk P."/>
            <person name="Stolte C."/>
            <person name="Sykes S."/>
            <person name="Wortman J."/>
            <person name="Nusbaum C."/>
            <person name="Birren B."/>
        </authorList>
    </citation>
    <scope>NUCLEOTIDE SEQUENCE [LARGE SCALE GENOMIC DNA]</scope>
    <source>
        <strain evidence="1 2">7_3_47FAA</strain>
    </source>
</reference>
<name>G9QHQ0_9BACI</name>
<proteinExistence type="predicted"/>
<protein>
    <submittedName>
        <fullName evidence="1">Uncharacterized protein</fullName>
    </submittedName>
</protein>
<evidence type="ECO:0000313" key="2">
    <source>
        <dbReference type="Proteomes" id="UP000011747"/>
    </source>
</evidence>
<keyword evidence="2" id="KW-1185">Reference proteome</keyword>
<gene>
    <name evidence="1" type="ORF">HMPREF1015_03109</name>
</gene>
<evidence type="ECO:0000313" key="1">
    <source>
        <dbReference type="EMBL" id="EHL79323.1"/>
    </source>
</evidence>